<comment type="caution">
    <text evidence="2">The sequence shown here is derived from an EMBL/GenBank/DDBJ whole genome shotgun (WGS) entry which is preliminary data.</text>
</comment>
<organism evidence="2 3">
    <name type="scientific">Elysia crispata</name>
    <name type="common">lettuce slug</name>
    <dbReference type="NCBI Taxonomy" id="231223"/>
    <lineage>
        <taxon>Eukaryota</taxon>
        <taxon>Metazoa</taxon>
        <taxon>Spiralia</taxon>
        <taxon>Lophotrochozoa</taxon>
        <taxon>Mollusca</taxon>
        <taxon>Gastropoda</taxon>
        <taxon>Heterobranchia</taxon>
        <taxon>Euthyneura</taxon>
        <taxon>Panpulmonata</taxon>
        <taxon>Sacoglossa</taxon>
        <taxon>Placobranchoidea</taxon>
        <taxon>Plakobranchidae</taxon>
        <taxon>Elysia</taxon>
    </lineage>
</organism>
<sequence>MIRRRLETFKVIRVDDTEKVLDIHIDTSWRYRDRASHDMKTDEHNLICIYNERRDRCCLWSQQQHVLRRCSALRLYTTQRHIRSKQIFYSFTLCMEQANLTRPSIMKRLTRLPGQVGYFDECWESVAWGSCLSDLRHSRWPDRGQDSTHLIRRETSVFDLSPMEATLDHQLGGHTLREYFNKFGEIKEAQVMKDPTTRRSSSDPNPINLSTKLNPHESPSSSLLLRLSEVAQPLQHLLLASRGQL</sequence>
<evidence type="ECO:0000256" key="1">
    <source>
        <dbReference type="SAM" id="MobiDB-lite"/>
    </source>
</evidence>
<dbReference type="EMBL" id="JAWDGP010001166">
    <property type="protein sequence ID" value="KAK3793854.1"/>
    <property type="molecule type" value="Genomic_DNA"/>
</dbReference>
<dbReference type="GO" id="GO:0003676">
    <property type="term" value="F:nucleic acid binding"/>
    <property type="evidence" value="ECO:0007669"/>
    <property type="project" value="InterPro"/>
</dbReference>
<protein>
    <submittedName>
        <fullName evidence="2">Uncharacterized protein</fullName>
    </submittedName>
</protein>
<dbReference type="SUPFAM" id="SSF54928">
    <property type="entry name" value="RNA-binding domain, RBD"/>
    <property type="match status" value="1"/>
</dbReference>
<feature type="compositionally biased region" description="Basic and acidic residues" evidence="1">
    <location>
        <begin position="192"/>
        <end position="201"/>
    </location>
</feature>
<feature type="region of interest" description="Disordered" evidence="1">
    <location>
        <begin position="192"/>
        <end position="215"/>
    </location>
</feature>
<keyword evidence="3" id="KW-1185">Reference proteome</keyword>
<name>A0AAE1ATR7_9GAST</name>
<dbReference type="Gene3D" id="3.30.70.330">
    <property type="match status" value="1"/>
</dbReference>
<gene>
    <name evidence="2" type="ORF">RRG08_033431</name>
</gene>
<reference evidence="2" key="1">
    <citation type="journal article" date="2023" name="G3 (Bethesda)">
        <title>A reference genome for the long-term kleptoplast-retaining sea slug Elysia crispata morphotype clarki.</title>
        <authorList>
            <person name="Eastman K.E."/>
            <person name="Pendleton A.L."/>
            <person name="Shaikh M.A."/>
            <person name="Suttiyut T."/>
            <person name="Ogas R."/>
            <person name="Tomko P."/>
            <person name="Gavelis G."/>
            <person name="Widhalm J.R."/>
            <person name="Wisecaver J.H."/>
        </authorList>
    </citation>
    <scope>NUCLEOTIDE SEQUENCE</scope>
    <source>
        <strain evidence="2">ECLA1</strain>
    </source>
</reference>
<dbReference type="Proteomes" id="UP001283361">
    <property type="component" value="Unassembled WGS sequence"/>
</dbReference>
<dbReference type="AlphaFoldDB" id="A0AAE1ATR7"/>
<dbReference type="InterPro" id="IPR035979">
    <property type="entry name" value="RBD_domain_sf"/>
</dbReference>
<accession>A0AAE1ATR7</accession>
<evidence type="ECO:0000313" key="2">
    <source>
        <dbReference type="EMBL" id="KAK3793854.1"/>
    </source>
</evidence>
<feature type="compositionally biased region" description="Polar residues" evidence="1">
    <location>
        <begin position="202"/>
        <end position="213"/>
    </location>
</feature>
<evidence type="ECO:0000313" key="3">
    <source>
        <dbReference type="Proteomes" id="UP001283361"/>
    </source>
</evidence>
<dbReference type="InterPro" id="IPR012677">
    <property type="entry name" value="Nucleotide-bd_a/b_plait_sf"/>
</dbReference>
<proteinExistence type="predicted"/>